<dbReference type="PANTHER" id="PTHR43378">
    <property type="entry name" value="UDP-3-O-ACYLGLUCOSAMINE N-ACYLTRANSFERASE"/>
    <property type="match status" value="1"/>
</dbReference>
<keyword evidence="10" id="KW-1185">Reference proteome</keyword>
<dbReference type="NCBIfam" id="NF002060">
    <property type="entry name" value="PRK00892.1"/>
    <property type="match status" value="1"/>
</dbReference>
<feature type="active site" description="Proton acceptor" evidence="7">
    <location>
        <position position="244"/>
    </location>
</feature>
<dbReference type="Gene3D" id="2.160.10.10">
    <property type="entry name" value="Hexapeptide repeat proteins"/>
    <property type="match status" value="1"/>
</dbReference>
<evidence type="ECO:0000256" key="7">
    <source>
        <dbReference type="HAMAP-Rule" id="MF_00523"/>
    </source>
</evidence>
<evidence type="ECO:0000256" key="6">
    <source>
        <dbReference type="ARBA" id="ARBA00023315"/>
    </source>
</evidence>
<keyword evidence="1 7" id="KW-0444">Lipid biosynthesis</keyword>
<dbReference type="Proteomes" id="UP001569428">
    <property type="component" value="Unassembled WGS sequence"/>
</dbReference>
<comment type="function">
    <text evidence="7">Catalyzes the N-acylation of UDP-3-O-acylglucosamine using 3-hydroxyacyl-ACP as the acyl donor. Is involved in the biosynthesis of lipid A, a phosphorylated glycolipid that anchors the lipopolysaccharide to the outer membrane of the cell.</text>
</comment>
<evidence type="ECO:0000313" key="10">
    <source>
        <dbReference type="Proteomes" id="UP001569428"/>
    </source>
</evidence>
<comment type="pathway">
    <text evidence="7">Bacterial outer membrane biogenesis; LPS lipid A biosynthesis.</text>
</comment>
<dbReference type="EC" id="2.3.1.191" evidence="7"/>
<dbReference type="Pfam" id="PF04613">
    <property type="entry name" value="LpxD"/>
    <property type="match status" value="1"/>
</dbReference>
<dbReference type="RefSeq" id="WP_371837615.1">
    <property type="nucleotide sequence ID" value="NZ_JBGMEK010000004.1"/>
</dbReference>
<keyword evidence="2 7" id="KW-0441">Lipid A biosynthesis</keyword>
<proteinExistence type="inferred from homology"/>
<dbReference type="NCBIfam" id="TIGR01853">
    <property type="entry name" value="lipid_A_lpxD"/>
    <property type="match status" value="1"/>
</dbReference>
<evidence type="ECO:0000256" key="1">
    <source>
        <dbReference type="ARBA" id="ARBA00022516"/>
    </source>
</evidence>
<keyword evidence="6 7" id="KW-0012">Acyltransferase</keyword>
<name>A0ABV4NW05_9GAMM</name>
<dbReference type="Pfam" id="PF14602">
    <property type="entry name" value="Hexapep_2"/>
    <property type="match status" value="1"/>
</dbReference>
<comment type="similarity">
    <text evidence="7">Belongs to the transferase hexapeptide repeat family. LpxD subfamily.</text>
</comment>
<comment type="subunit">
    <text evidence="7">Homotrimer.</text>
</comment>
<gene>
    <name evidence="7 9" type="primary">lpxD</name>
    <name evidence="9" type="ORF">ACCI49_03640</name>
</gene>
<dbReference type="InterPro" id="IPR007691">
    <property type="entry name" value="LpxD"/>
</dbReference>
<keyword evidence="4 7" id="KW-0677">Repeat</keyword>
<dbReference type="GO" id="GO:0103118">
    <property type="term" value="F:UDP-3-O-[(3R)-3-hydroxyacyl]-glucosamine N-acyltransferase activity"/>
    <property type="evidence" value="ECO:0007669"/>
    <property type="project" value="UniProtKB-EC"/>
</dbReference>
<dbReference type="EMBL" id="JBGMEK010000004">
    <property type="protein sequence ID" value="MFA0810004.1"/>
    <property type="molecule type" value="Genomic_DNA"/>
</dbReference>
<dbReference type="SUPFAM" id="SSF51161">
    <property type="entry name" value="Trimeric LpxA-like enzymes"/>
    <property type="match status" value="1"/>
</dbReference>
<sequence>MRDHLSLTQLAQELGAELRLAPGVEPARKINGLSTLQDANTEHLTFLANPNYRRFLKATSAGAVLVTKEFVDECPVSTLCVDNPYLAFARASALFNTAPKAEAGIHPAAVVHPEAEIGPGVSVAAGAVVEAFAKIGPRAVVGANCFVGEGSTLGEGSCLHAGAIVHHGCRIGSDCIIHSQVVVGADGFGFAPHKGEWIKIYQLGGVEIGDQVEIGANTCVDRGALGDTVIGRGVKIDNLVQIAHNVRIGDYSAIAACTGIAGSAIIGKHCALGGSSRIAGHVTIADGCQVTANTFVTKSIENSGNYSGGLPFSDSQSWRRNAVRFSQLDKMARKLKSLEKQLEEFSCRNGKDE</sequence>
<dbReference type="InterPro" id="IPR011004">
    <property type="entry name" value="Trimer_LpxA-like_sf"/>
</dbReference>
<dbReference type="CDD" id="cd03352">
    <property type="entry name" value="LbH_LpxD"/>
    <property type="match status" value="1"/>
</dbReference>
<evidence type="ECO:0000256" key="4">
    <source>
        <dbReference type="ARBA" id="ARBA00022737"/>
    </source>
</evidence>
<comment type="catalytic activity">
    <reaction evidence="7">
        <text>a UDP-3-O-[(3R)-3-hydroxyacyl]-alpha-D-glucosamine + a (3R)-hydroxyacyl-[ACP] = a UDP-2-N,3-O-bis[(3R)-3-hydroxyacyl]-alpha-D-glucosamine + holo-[ACP] + H(+)</text>
        <dbReference type="Rhea" id="RHEA:53836"/>
        <dbReference type="Rhea" id="RHEA-COMP:9685"/>
        <dbReference type="Rhea" id="RHEA-COMP:9945"/>
        <dbReference type="ChEBI" id="CHEBI:15378"/>
        <dbReference type="ChEBI" id="CHEBI:64479"/>
        <dbReference type="ChEBI" id="CHEBI:78827"/>
        <dbReference type="ChEBI" id="CHEBI:137740"/>
        <dbReference type="ChEBI" id="CHEBI:137748"/>
        <dbReference type="EC" id="2.3.1.191"/>
    </reaction>
</comment>
<dbReference type="Pfam" id="PF00132">
    <property type="entry name" value="Hexapep"/>
    <property type="match status" value="2"/>
</dbReference>
<evidence type="ECO:0000313" key="9">
    <source>
        <dbReference type="EMBL" id="MFA0810004.1"/>
    </source>
</evidence>
<comment type="caution">
    <text evidence="9">The sequence shown here is derived from an EMBL/GenBank/DDBJ whole genome shotgun (WGS) entry which is preliminary data.</text>
</comment>
<dbReference type="InterPro" id="IPR001451">
    <property type="entry name" value="Hexapep"/>
</dbReference>
<accession>A0ABV4NW05</accession>
<protein>
    <recommendedName>
        <fullName evidence="7">UDP-3-O-acylglucosamine N-acyltransferase</fullName>
        <ecNumber evidence="7">2.3.1.191</ecNumber>
    </recommendedName>
</protein>
<dbReference type="PANTHER" id="PTHR43378:SF2">
    <property type="entry name" value="UDP-3-O-ACYLGLUCOSAMINE N-ACYLTRANSFERASE 1, MITOCHONDRIAL-RELATED"/>
    <property type="match status" value="1"/>
</dbReference>
<organism evidence="9 10">
    <name type="scientific">Microbulbifer epialgicus</name>
    <dbReference type="NCBI Taxonomy" id="393907"/>
    <lineage>
        <taxon>Bacteria</taxon>
        <taxon>Pseudomonadati</taxon>
        <taxon>Pseudomonadota</taxon>
        <taxon>Gammaproteobacteria</taxon>
        <taxon>Cellvibrionales</taxon>
        <taxon>Microbulbiferaceae</taxon>
        <taxon>Microbulbifer</taxon>
    </lineage>
</organism>
<reference evidence="9 10" key="1">
    <citation type="submission" date="2024-08" db="EMBL/GenBank/DDBJ databases">
        <authorList>
            <person name="Ishaq N."/>
        </authorList>
    </citation>
    <scope>NUCLEOTIDE SEQUENCE [LARGE SCALE GENOMIC DNA]</scope>
    <source>
        <strain evidence="9 10">DSM 18651</strain>
    </source>
</reference>
<dbReference type="Gene3D" id="1.20.5.170">
    <property type="match status" value="1"/>
</dbReference>
<evidence type="ECO:0000256" key="5">
    <source>
        <dbReference type="ARBA" id="ARBA00023098"/>
    </source>
</evidence>
<keyword evidence="3 7" id="KW-0808">Transferase</keyword>
<dbReference type="HAMAP" id="MF_00523">
    <property type="entry name" value="LpxD"/>
    <property type="match status" value="1"/>
</dbReference>
<evidence type="ECO:0000256" key="3">
    <source>
        <dbReference type="ARBA" id="ARBA00022679"/>
    </source>
</evidence>
<dbReference type="Gene3D" id="3.40.1390.10">
    <property type="entry name" value="MurE/MurF, N-terminal domain"/>
    <property type="match status" value="1"/>
</dbReference>
<keyword evidence="5 7" id="KW-0443">Lipid metabolism</keyword>
<evidence type="ECO:0000256" key="2">
    <source>
        <dbReference type="ARBA" id="ARBA00022556"/>
    </source>
</evidence>
<evidence type="ECO:0000259" key="8">
    <source>
        <dbReference type="Pfam" id="PF04613"/>
    </source>
</evidence>
<feature type="domain" description="UDP-3-O-[3-hydroxymyristoyl] glucosamine N-acyltransferase non-repeat region" evidence="8">
    <location>
        <begin position="28"/>
        <end position="94"/>
    </location>
</feature>
<dbReference type="InterPro" id="IPR020573">
    <property type="entry name" value="UDP_GlcNAc_AcTrfase_non-rep"/>
</dbReference>